<dbReference type="CDD" id="cd03801">
    <property type="entry name" value="GT4_PimA-like"/>
    <property type="match status" value="1"/>
</dbReference>
<dbReference type="InterPro" id="IPR001296">
    <property type="entry name" value="Glyco_trans_1"/>
</dbReference>
<evidence type="ECO:0000313" key="3">
    <source>
        <dbReference type="Proteomes" id="UP000051587"/>
    </source>
</evidence>
<sequence>MPAKTSTASRPLRVLIIAEAANPEWVSVPLVGWSLAGAIGRKAEIHIVTQIRNRDAFLRAGLMEGRDFTAIDSEAIARPLWALGKLLRMGEGKGWTALQLINALSYPYFEYLIWKRFGPMLRKGQYDVVHRVTPLSPTISSPIARKCARIGVPFVVGPLNGGVPWPKGFDAERRREREWLSYLRAAYKLMPGRRGMLRHAAAIIVGSHHTRSEIPARFQDKTVYIPENAIDPDRFNARAAAPDGVLRACFIGRLVPYKGPDMLLEAALPLLQKGLLQLDLIGDGPQMESLKRFAADHEIENAVTFHGWLDHGDVQNVAAQSQLLAFPSVREFGGGVVLEAMALGLVPLIVDYAGPSELVTPGTGFKVPIGSRDQIVAGFHTRLTELASHPEELTHIGVNARNRVDEFFTWDRKADQVLAVYDWVLGHHSDKPNPFAATAHPRKDTG</sequence>
<name>A0A0P1F992_THAGE</name>
<reference evidence="2 3" key="1">
    <citation type="submission" date="2015-09" db="EMBL/GenBank/DDBJ databases">
        <authorList>
            <consortium name="Swine Surveillance"/>
        </authorList>
    </citation>
    <scope>NUCLEOTIDE SEQUENCE [LARGE SCALE GENOMIC DNA]</scope>
    <source>
        <strain evidence="2 3">CECT 4357</strain>
    </source>
</reference>
<dbReference type="Proteomes" id="UP000051587">
    <property type="component" value="Unassembled WGS sequence"/>
</dbReference>
<dbReference type="OrthoDB" id="9790710at2"/>
<feature type="domain" description="Glycosyl transferase family 1" evidence="1">
    <location>
        <begin position="242"/>
        <end position="401"/>
    </location>
</feature>
<protein>
    <submittedName>
        <fullName evidence="2">GDP-mannose-dependent alpha-(1-6)-phosphatidylinositol monomannoside mannosyltransferase</fullName>
        <ecNumber evidence="2">2.4.1.57</ecNumber>
    </submittedName>
</protein>
<gene>
    <name evidence="2" type="primary">pimB</name>
    <name evidence="2" type="ORF">TG4357_01383</name>
</gene>
<dbReference type="Pfam" id="PF00534">
    <property type="entry name" value="Glycos_transf_1"/>
    <property type="match status" value="1"/>
</dbReference>
<dbReference type="Gene3D" id="3.40.50.2000">
    <property type="entry name" value="Glycogen Phosphorylase B"/>
    <property type="match status" value="2"/>
</dbReference>
<dbReference type="RefSeq" id="WP_058262123.1">
    <property type="nucleotide sequence ID" value="NZ_CP051181.1"/>
</dbReference>
<dbReference type="PANTHER" id="PTHR45947:SF3">
    <property type="entry name" value="SULFOQUINOVOSYL TRANSFERASE SQD2"/>
    <property type="match status" value="1"/>
</dbReference>
<dbReference type="EMBL" id="CYSA01000015">
    <property type="protein sequence ID" value="CUH64604.1"/>
    <property type="molecule type" value="Genomic_DNA"/>
</dbReference>
<keyword evidence="2" id="KW-0808">Transferase</keyword>
<evidence type="ECO:0000259" key="1">
    <source>
        <dbReference type="Pfam" id="PF00534"/>
    </source>
</evidence>
<dbReference type="PANTHER" id="PTHR45947">
    <property type="entry name" value="SULFOQUINOVOSYL TRANSFERASE SQD2"/>
    <property type="match status" value="1"/>
</dbReference>
<dbReference type="EC" id="2.4.1.57" evidence="2"/>
<dbReference type="STRING" id="53501.SAMN04488043_102293"/>
<accession>A0A0P1F992</accession>
<dbReference type="SUPFAM" id="SSF53756">
    <property type="entry name" value="UDP-Glycosyltransferase/glycogen phosphorylase"/>
    <property type="match status" value="1"/>
</dbReference>
<dbReference type="AlphaFoldDB" id="A0A0P1F992"/>
<dbReference type="GO" id="GO:0016757">
    <property type="term" value="F:glycosyltransferase activity"/>
    <property type="evidence" value="ECO:0007669"/>
    <property type="project" value="UniProtKB-KW"/>
</dbReference>
<dbReference type="InterPro" id="IPR050194">
    <property type="entry name" value="Glycosyltransferase_grp1"/>
</dbReference>
<keyword evidence="3" id="KW-1185">Reference proteome</keyword>
<proteinExistence type="predicted"/>
<keyword evidence="2" id="KW-0328">Glycosyltransferase</keyword>
<organism evidence="2 3">
    <name type="scientific">Thalassovita gelatinovora</name>
    <name type="common">Thalassobius gelatinovorus</name>
    <dbReference type="NCBI Taxonomy" id="53501"/>
    <lineage>
        <taxon>Bacteria</taxon>
        <taxon>Pseudomonadati</taxon>
        <taxon>Pseudomonadota</taxon>
        <taxon>Alphaproteobacteria</taxon>
        <taxon>Rhodobacterales</taxon>
        <taxon>Roseobacteraceae</taxon>
        <taxon>Thalassovita</taxon>
    </lineage>
</organism>
<evidence type="ECO:0000313" key="2">
    <source>
        <dbReference type="EMBL" id="CUH64604.1"/>
    </source>
</evidence>